<gene>
    <name evidence="2" type="ORF">GTO89_08720</name>
</gene>
<organism evidence="2 3">
    <name type="scientific">Heliomicrobium gestii</name>
    <name type="common">Heliobacterium gestii</name>
    <dbReference type="NCBI Taxonomy" id="2699"/>
    <lineage>
        <taxon>Bacteria</taxon>
        <taxon>Bacillati</taxon>
        <taxon>Bacillota</taxon>
        <taxon>Clostridia</taxon>
        <taxon>Eubacteriales</taxon>
        <taxon>Heliobacteriaceae</taxon>
        <taxon>Heliomicrobium</taxon>
    </lineage>
</organism>
<dbReference type="SUPFAM" id="SSF51735">
    <property type="entry name" value="NAD(P)-binding Rossmann-fold domains"/>
    <property type="match status" value="1"/>
</dbReference>
<evidence type="ECO:0000259" key="1">
    <source>
        <dbReference type="Pfam" id="PF16363"/>
    </source>
</evidence>
<dbReference type="Gene3D" id="3.40.50.720">
    <property type="entry name" value="NAD(P)-binding Rossmann-like Domain"/>
    <property type="match status" value="1"/>
</dbReference>
<feature type="domain" description="NAD(P)-binding" evidence="1">
    <location>
        <begin position="4"/>
        <end position="302"/>
    </location>
</feature>
<dbReference type="OrthoDB" id="9789543at2"/>
<evidence type="ECO:0000313" key="3">
    <source>
        <dbReference type="Proteomes" id="UP000471031"/>
    </source>
</evidence>
<accession>A0A845L8P9</accession>
<reference evidence="2 3" key="1">
    <citation type="submission" date="2020-01" db="EMBL/GenBank/DDBJ databases">
        <title>Whole genome sequence of Heliobacterium gestii DSM 11169.</title>
        <authorList>
            <person name="Kyndt J.A."/>
            <person name="Meyer T.E."/>
        </authorList>
    </citation>
    <scope>NUCLEOTIDE SEQUENCE [LARGE SCALE GENOMIC DNA]</scope>
    <source>
        <strain evidence="2 3">DSM 11169</strain>
    </source>
</reference>
<dbReference type="RefSeq" id="WP_161261684.1">
    <property type="nucleotide sequence ID" value="NZ_JAFBDC010000005.1"/>
</dbReference>
<dbReference type="Proteomes" id="UP000471031">
    <property type="component" value="Unassembled WGS sequence"/>
</dbReference>
<sequence>MKALIFGASGFVGRHLTAHLVESGIDVFGTYHRNGAQDFPIRYFQCDMRDENRVHSILTEVKPDYVYLLAGPAFVLDSFNNPLRTYAEIAWGTLHVLEAIRRLQLPARLLYVSSSEVYGQSVRPDQLLTENTIPQPMNPYAAAKAWGEIACCQYAVQHDLPVMIARPFNHTGPGQNERFVCSNFAKQLIWMKQGRIPHKIFVGNLNVERDFLDVRDVVRAYHLLMTRGKSGQTYNVCSGKPIQIGDILRLMIQMSGLEEVKVCEESKRVRMNDRMRIAGSFDRLNQETDWRPRFSMDETLRDLLAYWKQNISVPGGRSDV</sequence>
<proteinExistence type="predicted"/>
<dbReference type="Pfam" id="PF16363">
    <property type="entry name" value="GDP_Man_Dehyd"/>
    <property type="match status" value="1"/>
</dbReference>
<dbReference type="PANTHER" id="PTHR43000">
    <property type="entry name" value="DTDP-D-GLUCOSE 4,6-DEHYDRATASE-RELATED"/>
    <property type="match status" value="1"/>
</dbReference>
<comment type="caution">
    <text evidence="2">The sequence shown here is derived from an EMBL/GenBank/DDBJ whole genome shotgun (WGS) entry which is preliminary data.</text>
</comment>
<dbReference type="AlphaFoldDB" id="A0A845L8P9"/>
<evidence type="ECO:0000313" key="2">
    <source>
        <dbReference type="EMBL" id="MZP43117.1"/>
    </source>
</evidence>
<keyword evidence="3" id="KW-1185">Reference proteome</keyword>
<dbReference type="InterPro" id="IPR016040">
    <property type="entry name" value="NAD(P)-bd_dom"/>
</dbReference>
<dbReference type="EMBL" id="WXEX01000006">
    <property type="protein sequence ID" value="MZP43117.1"/>
    <property type="molecule type" value="Genomic_DNA"/>
</dbReference>
<dbReference type="Gene3D" id="3.90.25.10">
    <property type="entry name" value="UDP-galactose 4-epimerase, domain 1"/>
    <property type="match status" value="1"/>
</dbReference>
<protein>
    <submittedName>
        <fullName evidence="2">NAD-dependent epimerase/dehydratase family protein</fullName>
    </submittedName>
</protein>
<name>A0A845L8P9_HELGE</name>
<dbReference type="InterPro" id="IPR036291">
    <property type="entry name" value="NAD(P)-bd_dom_sf"/>
</dbReference>